<accession>A0A8H6CEB6</accession>
<evidence type="ECO:0000313" key="2">
    <source>
        <dbReference type="EMBL" id="KAF6221864.1"/>
    </source>
</evidence>
<feature type="compositionally biased region" description="Basic and acidic residues" evidence="1">
    <location>
        <begin position="307"/>
        <end position="321"/>
    </location>
</feature>
<gene>
    <name evidence="2" type="ORF">HO133_001832</name>
</gene>
<dbReference type="AlphaFoldDB" id="A0A8H6CEB6"/>
<dbReference type="RefSeq" id="XP_037151299.1">
    <property type="nucleotide sequence ID" value="XM_037292760.1"/>
</dbReference>
<protein>
    <submittedName>
        <fullName evidence="2">Uncharacterized protein</fullName>
    </submittedName>
</protein>
<feature type="region of interest" description="Disordered" evidence="1">
    <location>
        <begin position="229"/>
        <end position="364"/>
    </location>
</feature>
<organism evidence="2 3">
    <name type="scientific">Letharia lupina</name>
    <dbReference type="NCBI Taxonomy" id="560253"/>
    <lineage>
        <taxon>Eukaryota</taxon>
        <taxon>Fungi</taxon>
        <taxon>Dikarya</taxon>
        <taxon>Ascomycota</taxon>
        <taxon>Pezizomycotina</taxon>
        <taxon>Lecanoromycetes</taxon>
        <taxon>OSLEUM clade</taxon>
        <taxon>Lecanoromycetidae</taxon>
        <taxon>Lecanorales</taxon>
        <taxon>Lecanorineae</taxon>
        <taxon>Parmeliaceae</taxon>
        <taxon>Letharia</taxon>
    </lineage>
</organism>
<evidence type="ECO:0000256" key="1">
    <source>
        <dbReference type="SAM" id="MobiDB-lite"/>
    </source>
</evidence>
<evidence type="ECO:0000313" key="3">
    <source>
        <dbReference type="Proteomes" id="UP000593566"/>
    </source>
</evidence>
<feature type="compositionally biased region" description="Basic and acidic residues" evidence="1">
    <location>
        <begin position="333"/>
        <end position="348"/>
    </location>
</feature>
<dbReference type="GeneID" id="59330246"/>
<comment type="caution">
    <text evidence="2">The sequence shown here is derived from an EMBL/GenBank/DDBJ whole genome shotgun (WGS) entry which is preliminary data.</text>
</comment>
<reference evidence="2 3" key="1">
    <citation type="journal article" date="2020" name="Genomics">
        <title>Complete, high-quality genomes from long-read metagenomic sequencing of two wolf lichen thalli reveals enigmatic genome architecture.</title>
        <authorList>
            <person name="McKenzie S.K."/>
            <person name="Walston R.F."/>
            <person name="Allen J.L."/>
        </authorList>
    </citation>
    <scope>NUCLEOTIDE SEQUENCE [LARGE SCALE GENOMIC DNA]</scope>
    <source>
        <strain evidence="2">WasteWater1</strain>
    </source>
</reference>
<dbReference type="Proteomes" id="UP000593566">
    <property type="component" value="Unassembled WGS sequence"/>
</dbReference>
<dbReference type="EMBL" id="JACCJB010000013">
    <property type="protein sequence ID" value="KAF6221864.1"/>
    <property type="molecule type" value="Genomic_DNA"/>
</dbReference>
<keyword evidence="3" id="KW-1185">Reference proteome</keyword>
<sequence>MSDVPMYDTAGYQSFVHQLDPRIRPLRCTKEHLEGRKHTIIRFTTQFYKNNEQLGQSITRSVVEFFWIDEIWRLYPTDHPEKRRLIGQDTYAQQAHSPKYEVYWQKRLDAEAFKAKRARQSSAEFWSFPRQLSNEEQKDKGVVLLGNHDWEYILPEVQLMPLYHVFFLELAKKVKAANPGKSLTIELMRRLWRLLIREVYDFVNEAEITAKTEEAKAVTDDEFEEAMRVVPETLSKKRGISAESDTKADPSESQSQQSKKKRTVRLAETDGSGSQTGANKSEPESSTGPKSSAVTNGHQPVNNTESPVRDPKILELTRRNTELTADLATAERQVAEHSRAKESADRRWSSQHGQLQAAERDARELRKARPDLAYHMKARKDAEQQLKSQHSELKKAKGKAAELERELRTEKGRVARLEASLAKAGVGSGGEKITEAGGMAFYV</sequence>
<name>A0A8H6CEB6_9LECA</name>
<proteinExistence type="predicted"/>
<feature type="region of interest" description="Disordered" evidence="1">
    <location>
        <begin position="379"/>
        <end position="407"/>
    </location>
</feature>
<feature type="compositionally biased region" description="Polar residues" evidence="1">
    <location>
        <begin position="271"/>
        <end position="306"/>
    </location>
</feature>